<sequence>MGSVKSQMMEDEANEDMYEWIRGRASSDVEEGDDEWETLKIQYLNGSHVDYDDWDDVDYTEEIQWYSKEELAFPLFNKQMDEIRNSLTDNNSPIVLKMKFAYIVTLMESCLGDILIGTVFSDVYYLVNAMKKVPELSSTKLTLLEIHNSSDVVKKTVLMILGRVIYHKIDKVIDIYKNVLGEDTPESIKEKKENIKNIVMLRHDIVHRNGFDHAGKEIYITVEVYTKAVDDVVDFVQSMHEYAQWAKANYLFKDSEF</sequence>
<name>S4YQT9_SERPL</name>
<dbReference type="HOGENOM" id="CLU_1081392_0_0_6"/>
<reference evidence="1 2" key="1">
    <citation type="journal article" date="2013" name="Genome Announc.">
        <title>Genome Sequence of Serratia plymuthica Strain S13, an Endophyte with Germination- and Plant-Growth-Promoting Activity from the Flower of Styrian Oil Pumpkin.</title>
        <authorList>
            <person name="Muller H."/>
            <person name="Furnkranz M."/>
            <person name="Grube M."/>
            <person name="Berg G."/>
        </authorList>
    </citation>
    <scope>NUCLEOTIDE SEQUENCE [LARGE SCALE GENOMIC DNA]</scope>
    <source>
        <strain evidence="1">S13</strain>
    </source>
</reference>
<gene>
    <name evidence="1" type="ORF">M621_15385</name>
</gene>
<dbReference type="EMBL" id="CP006566">
    <property type="protein sequence ID" value="AGP47094.1"/>
    <property type="molecule type" value="Genomic_DNA"/>
</dbReference>
<proteinExistence type="predicted"/>
<evidence type="ECO:0000313" key="2">
    <source>
        <dbReference type="Proteomes" id="UP000014900"/>
    </source>
</evidence>
<dbReference type="Proteomes" id="UP000014900">
    <property type="component" value="Chromosome"/>
</dbReference>
<dbReference type="PATRIC" id="fig|1348660.3.peg.3025"/>
<evidence type="ECO:0000313" key="1">
    <source>
        <dbReference type="EMBL" id="AGP47094.1"/>
    </source>
</evidence>
<protein>
    <recommendedName>
        <fullName evidence="3">RiboL-PSP-HEPN domain-containing protein</fullName>
    </recommendedName>
</protein>
<dbReference type="KEGG" id="sry:M621_15385"/>
<accession>S4YQT9</accession>
<dbReference type="AlphaFoldDB" id="S4YQT9"/>
<organism evidence="1 2">
    <name type="scientific">Serratia plymuthica S13</name>
    <dbReference type="NCBI Taxonomy" id="1348660"/>
    <lineage>
        <taxon>Bacteria</taxon>
        <taxon>Pseudomonadati</taxon>
        <taxon>Pseudomonadota</taxon>
        <taxon>Gammaproteobacteria</taxon>
        <taxon>Enterobacterales</taxon>
        <taxon>Yersiniaceae</taxon>
        <taxon>Serratia</taxon>
    </lineage>
</organism>
<dbReference type="RefSeq" id="WP_020439258.1">
    <property type="nucleotide sequence ID" value="NC_021659.1"/>
</dbReference>
<evidence type="ECO:0008006" key="3">
    <source>
        <dbReference type="Google" id="ProtNLM"/>
    </source>
</evidence>